<reference evidence="3 4" key="1">
    <citation type="submission" date="2024-04" db="EMBL/GenBank/DDBJ databases">
        <authorList>
            <person name="Waldvogel A.-M."/>
            <person name="Schoenle A."/>
        </authorList>
    </citation>
    <scope>NUCLEOTIDE SEQUENCE [LARGE SCALE GENOMIC DNA]</scope>
</reference>
<feature type="region of interest" description="Disordered" evidence="2">
    <location>
        <begin position="296"/>
        <end position="318"/>
    </location>
</feature>
<evidence type="ECO:0000313" key="3">
    <source>
        <dbReference type="EMBL" id="CAL1572694.1"/>
    </source>
</evidence>
<feature type="coiled-coil region" evidence="1">
    <location>
        <begin position="133"/>
        <end position="195"/>
    </location>
</feature>
<evidence type="ECO:0000256" key="1">
    <source>
        <dbReference type="SAM" id="Coils"/>
    </source>
</evidence>
<evidence type="ECO:0000313" key="4">
    <source>
        <dbReference type="Proteomes" id="UP001497482"/>
    </source>
</evidence>
<name>A0AAV2JBH8_KNICA</name>
<keyword evidence="4" id="KW-1185">Reference proteome</keyword>
<accession>A0AAV2JBH8</accession>
<gene>
    <name evidence="3" type="ORF">KC01_LOCUS4710</name>
</gene>
<dbReference type="AlphaFoldDB" id="A0AAV2JBH8"/>
<feature type="coiled-coil region" evidence="1">
    <location>
        <begin position="406"/>
        <end position="468"/>
    </location>
</feature>
<organism evidence="3 4">
    <name type="scientific">Knipowitschia caucasica</name>
    <name type="common">Caucasian dwarf goby</name>
    <name type="synonym">Pomatoschistus caucasicus</name>
    <dbReference type="NCBI Taxonomy" id="637954"/>
    <lineage>
        <taxon>Eukaryota</taxon>
        <taxon>Metazoa</taxon>
        <taxon>Chordata</taxon>
        <taxon>Craniata</taxon>
        <taxon>Vertebrata</taxon>
        <taxon>Euteleostomi</taxon>
        <taxon>Actinopterygii</taxon>
        <taxon>Neopterygii</taxon>
        <taxon>Teleostei</taxon>
        <taxon>Neoteleostei</taxon>
        <taxon>Acanthomorphata</taxon>
        <taxon>Gobiaria</taxon>
        <taxon>Gobiiformes</taxon>
        <taxon>Gobioidei</taxon>
        <taxon>Gobiidae</taxon>
        <taxon>Gobiinae</taxon>
        <taxon>Knipowitschia</taxon>
    </lineage>
</organism>
<proteinExistence type="predicted"/>
<feature type="compositionally biased region" description="Polar residues" evidence="2">
    <location>
        <begin position="591"/>
        <end position="609"/>
    </location>
</feature>
<evidence type="ECO:0000256" key="2">
    <source>
        <dbReference type="SAM" id="MobiDB-lite"/>
    </source>
</evidence>
<feature type="region of interest" description="Disordered" evidence="2">
    <location>
        <begin position="567"/>
        <end position="627"/>
    </location>
</feature>
<dbReference type="EMBL" id="OZ035833">
    <property type="protein sequence ID" value="CAL1572694.1"/>
    <property type="molecule type" value="Genomic_DNA"/>
</dbReference>
<dbReference type="Proteomes" id="UP001497482">
    <property type="component" value="Chromosome 11"/>
</dbReference>
<feature type="coiled-coil region" evidence="1">
    <location>
        <begin position="32"/>
        <end position="74"/>
    </location>
</feature>
<sequence length="627" mass="72726">MSCFGRRSNKAARIKYLQAQLRAAVEANDTLLKEVQGEKDQRVKEVQKEKDQWIQEVQREKDQWIQEIQREKDQRIQETRIGEAESRIEELKASSLDQETDMKRQHAEMEKLNKAQKQVETFNSILNQKNVIITKLREDLTKSKEETTKLKGELQRMTEFWEEAEKMSTLSESTVSELKTQIKELQNNGTKKETSPKLQVKNSIKLDLGNMDRTPLAQFFDTYIQEPQHDAAKHFRQMQDLNGLFEQKLLSMQKNHDTELETVRQRSNKAARIKYLQAQLRAAVEANDSLLKEVQGEKDQRVKEVQKEKDQRIQEVQKEKDQRIQEIQREKDQRIQEVGAQKEEKTRLQEQTRIGEAESRIEELKASSLDQETDMKRQHAEMEKLNKAQKQVETFNSILNQKNVIITKLREDLTKSKEETTKLKGELQRMTEFWEEAEKMSTLSESTVSELKTQIKELQNNGTKKETSPKLQVKNSIKLDLGNMDRTPLAQFFDTYIQEPQHDAAKHFRQMQDLNGLFEQKLLSMQKNHDTELETLSVVLMVQELSMVRELSMVLMLVEVAQVACMESRRKHTTSPSTTSTIGRRGPPVPYTSSTESRASCTPPTSATESPGALHVTSPPHPPHESQ</sequence>
<protein>
    <submittedName>
        <fullName evidence="3">Uncharacterized protein</fullName>
    </submittedName>
</protein>
<feature type="region of interest" description="Disordered" evidence="2">
    <location>
        <begin position="335"/>
        <end position="356"/>
    </location>
</feature>
<keyword evidence="1" id="KW-0175">Coiled coil</keyword>